<evidence type="ECO:0000313" key="2">
    <source>
        <dbReference type="EMBL" id="GEN74769.1"/>
    </source>
</evidence>
<feature type="compositionally biased region" description="Basic and acidic residues" evidence="1">
    <location>
        <begin position="62"/>
        <end position="78"/>
    </location>
</feature>
<dbReference type="Gene3D" id="1.20.120.20">
    <property type="entry name" value="Apolipoprotein"/>
    <property type="match status" value="1"/>
</dbReference>
<evidence type="ECO:0000256" key="1">
    <source>
        <dbReference type="SAM" id="MobiDB-lite"/>
    </source>
</evidence>
<dbReference type="EMBL" id="BJYJ01000001">
    <property type="protein sequence ID" value="GEN74769.1"/>
    <property type="molecule type" value="Genomic_DNA"/>
</dbReference>
<comment type="caution">
    <text evidence="2">The sequence shown here is derived from an EMBL/GenBank/DDBJ whole genome shotgun (WGS) entry which is preliminary data.</text>
</comment>
<gene>
    <name evidence="2" type="ORF">CHA01nite_05090</name>
</gene>
<keyword evidence="3" id="KW-1185">Reference proteome</keyword>
<dbReference type="AlphaFoldDB" id="A0A511YHU5"/>
<dbReference type="RefSeq" id="WP_228458321.1">
    <property type="nucleotide sequence ID" value="NZ_BJYJ01000001.1"/>
</dbReference>
<sequence length="100" mass="11012">MGNKTKGLLALVGLGALAYWKYKNSSDEDKQMVKDKINTAKDNLNKWSSDIKDKANNVASQVKDRANEVASQVKDKANDVASQAQDKAEDLRNKTQEALS</sequence>
<evidence type="ECO:0008006" key="4">
    <source>
        <dbReference type="Google" id="ProtNLM"/>
    </source>
</evidence>
<reference evidence="2 3" key="1">
    <citation type="submission" date="2019-07" db="EMBL/GenBank/DDBJ databases">
        <title>Whole genome shotgun sequence of Chryseobacterium hagamense NBRC 105253.</title>
        <authorList>
            <person name="Hosoyama A."/>
            <person name="Uohara A."/>
            <person name="Ohji S."/>
            <person name="Ichikawa N."/>
        </authorList>
    </citation>
    <scope>NUCLEOTIDE SEQUENCE [LARGE SCALE GENOMIC DNA]</scope>
    <source>
        <strain evidence="2 3">NBRC 105253</strain>
    </source>
</reference>
<name>A0A511YHU5_9FLAO</name>
<feature type="compositionally biased region" description="Basic and acidic residues" evidence="1">
    <location>
        <begin position="86"/>
        <end position="100"/>
    </location>
</feature>
<accession>A0A511YHU5</accession>
<proteinExistence type="predicted"/>
<evidence type="ECO:0000313" key="3">
    <source>
        <dbReference type="Proteomes" id="UP000321863"/>
    </source>
</evidence>
<dbReference type="Proteomes" id="UP000321863">
    <property type="component" value="Unassembled WGS sequence"/>
</dbReference>
<organism evidence="2 3">
    <name type="scientific">Chryseobacterium hagamense</name>
    <dbReference type="NCBI Taxonomy" id="395935"/>
    <lineage>
        <taxon>Bacteria</taxon>
        <taxon>Pseudomonadati</taxon>
        <taxon>Bacteroidota</taxon>
        <taxon>Flavobacteriia</taxon>
        <taxon>Flavobacteriales</taxon>
        <taxon>Weeksellaceae</taxon>
        <taxon>Chryseobacterium group</taxon>
        <taxon>Chryseobacterium</taxon>
    </lineage>
</organism>
<protein>
    <recommendedName>
        <fullName evidence="4">YtxH domain-containing protein</fullName>
    </recommendedName>
</protein>
<feature type="region of interest" description="Disordered" evidence="1">
    <location>
        <begin position="60"/>
        <end position="100"/>
    </location>
</feature>